<proteinExistence type="predicted"/>
<evidence type="ECO:0000313" key="4">
    <source>
        <dbReference type="Proteomes" id="UP000324233"/>
    </source>
</evidence>
<keyword evidence="2" id="KW-0732">Signal</keyword>
<keyword evidence="4" id="KW-1185">Reference proteome</keyword>
<dbReference type="Proteomes" id="UP000324233">
    <property type="component" value="Chromosome"/>
</dbReference>
<dbReference type="AlphaFoldDB" id="A0A5B9WE48"/>
<organism evidence="3 4">
    <name type="scientific">Aquisphaera giovannonii</name>
    <dbReference type="NCBI Taxonomy" id="406548"/>
    <lineage>
        <taxon>Bacteria</taxon>
        <taxon>Pseudomonadati</taxon>
        <taxon>Planctomycetota</taxon>
        <taxon>Planctomycetia</taxon>
        <taxon>Isosphaerales</taxon>
        <taxon>Isosphaeraceae</taxon>
        <taxon>Aquisphaera</taxon>
    </lineage>
</organism>
<reference evidence="3 4" key="1">
    <citation type="submission" date="2019-08" db="EMBL/GenBank/DDBJ databases">
        <title>Deep-cultivation of Planctomycetes and their phenomic and genomic characterization uncovers novel biology.</title>
        <authorList>
            <person name="Wiegand S."/>
            <person name="Jogler M."/>
            <person name="Boedeker C."/>
            <person name="Pinto D."/>
            <person name="Vollmers J."/>
            <person name="Rivas-Marin E."/>
            <person name="Kohn T."/>
            <person name="Peeters S.H."/>
            <person name="Heuer A."/>
            <person name="Rast P."/>
            <person name="Oberbeckmann S."/>
            <person name="Bunk B."/>
            <person name="Jeske O."/>
            <person name="Meyerdierks A."/>
            <person name="Storesund J.E."/>
            <person name="Kallscheuer N."/>
            <person name="Luecker S."/>
            <person name="Lage O.M."/>
            <person name="Pohl T."/>
            <person name="Merkel B.J."/>
            <person name="Hornburger P."/>
            <person name="Mueller R.-W."/>
            <person name="Bruemmer F."/>
            <person name="Labrenz M."/>
            <person name="Spormann A.M."/>
            <person name="Op den Camp H."/>
            <person name="Overmann J."/>
            <person name="Amann R."/>
            <person name="Jetten M.S.M."/>
            <person name="Mascher T."/>
            <person name="Medema M.H."/>
            <person name="Devos D.P."/>
            <person name="Kaster A.-K."/>
            <person name="Ovreas L."/>
            <person name="Rohde M."/>
            <person name="Galperin M.Y."/>
            <person name="Jogler C."/>
        </authorList>
    </citation>
    <scope>NUCLEOTIDE SEQUENCE [LARGE SCALE GENOMIC DNA]</scope>
    <source>
        <strain evidence="3 4">OJF2</strain>
    </source>
</reference>
<evidence type="ECO:0000256" key="2">
    <source>
        <dbReference type="SAM" id="SignalP"/>
    </source>
</evidence>
<dbReference type="RefSeq" id="WP_148597787.1">
    <property type="nucleotide sequence ID" value="NZ_CP042997.1"/>
</dbReference>
<feature type="region of interest" description="Disordered" evidence="1">
    <location>
        <begin position="77"/>
        <end position="158"/>
    </location>
</feature>
<feature type="signal peptide" evidence="2">
    <location>
        <begin position="1"/>
        <end position="23"/>
    </location>
</feature>
<evidence type="ECO:0000256" key="1">
    <source>
        <dbReference type="SAM" id="MobiDB-lite"/>
    </source>
</evidence>
<evidence type="ECO:0000313" key="3">
    <source>
        <dbReference type="EMBL" id="QEH38335.1"/>
    </source>
</evidence>
<gene>
    <name evidence="3" type="ORF">OJF2_69360</name>
</gene>
<dbReference type="EMBL" id="CP042997">
    <property type="protein sequence ID" value="QEH38335.1"/>
    <property type="molecule type" value="Genomic_DNA"/>
</dbReference>
<protein>
    <submittedName>
        <fullName evidence="3">Uncharacterized protein</fullName>
    </submittedName>
</protein>
<name>A0A5B9WE48_9BACT</name>
<accession>A0A5B9WE48</accession>
<feature type="region of interest" description="Disordered" evidence="1">
    <location>
        <begin position="41"/>
        <end position="60"/>
    </location>
</feature>
<feature type="chain" id="PRO_5022751735" evidence="2">
    <location>
        <begin position="24"/>
        <end position="158"/>
    </location>
</feature>
<dbReference type="KEGG" id="agv:OJF2_69360"/>
<feature type="compositionally biased region" description="Low complexity" evidence="1">
    <location>
        <begin position="104"/>
        <end position="140"/>
    </location>
</feature>
<sequence length="158" mass="16305" precursor="true">MKRFLLLLAVAILASSTAGTARAQQGSRFYDMGNEIESQRKEAKAKMRHAGGAGPSAFSLGRSSAADIYGRMDMAGHSAPGYPTIRSNVAGQLPPYMDRGTYVPAARRPAAAPRRAAATAASSRAAASQAAASKAAASSRRGSKARSAKDDGPPPLPF</sequence>